<evidence type="ECO:0000256" key="1">
    <source>
        <dbReference type="ARBA" id="ARBA00023015"/>
    </source>
</evidence>
<name>A0A916SQ31_9MICO</name>
<dbReference type="SUPFAM" id="SSF47413">
    <property type="entry name" value="lambda repressor-like DNA-binding domains"/>
    <property type="match status" value="1"/>
</dbReference>
<dbReference type="CDD" id="cd06267">
    <property type="entry name" value="PBP1_LacI_sugar_binding-like"/>
    <property type="match status" value="1"/>
</dbReference>
<dbReference type="Pfam" id="PF00356">
    <property type="entry name" value="LacI"/>
    <property type="match status" value="1"/>
</dbReference>
<dbReference type="PROSITE" id="PS00356">
    <property type="entry name" value="HTH_LACI_1"/>
    <property type="match status" value="1"/>
</dbReference>
<gene>
    <name evidence="5" type="ORF">GCM10010979_22810</name>
</gene>
<dbReference type="InterPro" id="IPR010982">
    <property type="entry name" value="Lambda_DNA-bd_dom_sf"/>
</dbReference>
<dbReference type="RefSeq" id="WP_188510720.1">
    <property type="nucleotide sequence ID" value="NZ_BMGB01000001.1"/>
</dbReference>
<reference evidence="5" key="2">
    <citation type="submission" date="2020-09" db="EMBL/GenBank/DDBJ databases">
        <authorList>
            <person name="Sun Q."/>
            <person name="Zhou Y."/>
        </authorList>
    </citation>
    <scope>NUCLEOTIDE SEQUENCE</scope>
    <source>
        <strain evidence="5">CGMCC 1.12813</strain>
    </source>
</reference>
<comment type="caution">
    <text evidence="5">The sequence shown here is derived from an EMBL/GenBank/DDBJ whole genome shotgun (WGS) entry which is preliminary data.</text>
</comment>
<dbReference type="SUPFAM" id="SSF53822">
    <property type="entry name" value="Periplasmic binding protein-like I"/>
    <property type="match status" value="1"/>
</dbReference>
<evidence type="ECO:0000313" key="5">
    <source>
        <dbReference type="EMBL" id="GGB07723.1"/>
    </source>
</evidence>
<keyword evidence="3" id="KW-0804">Transcription</keyword>
<evidence type="ECO:0000313" key="6">
    <source>
        <dbReference type="Proteomes" id="UP000606922"/>
    </source>
</evidence>
<keyword evidence="1" id="KW-0805">Transcription regulation</keyword>
<dbReference type="GO" id="GO:0003700">
    <property type="term" value="F:DNA-binding transcription factor activity"/>
    <property type="evidence" value="ECO:0007669"/>
    <property type="project" value="TreeGrafter"/>
</dbReference>
<dbReference type="Pfam" id="PF13377">
    <property type="entry name" value="Peripla_BP_3"/>
    <property type="match status" value="1"/>
</dbReference>
<dbReference type="CDD" id="cd01392">
    <property type="entry name" value="HTH_LacI"/>
    <property type="match status" value="1"/>
</dbReference>
<dbReference type="InterPro" id="IPR046335">
    <property type="entry name" value="LacI/GalR-like_sensor"/>
</dbReference>
<dbReference type="SMART" id="SM00354">
    <property type="entry name" value="HTH_LACI"/>
    <property type="match status" value="1"/>
</dbReference>
<dbReference type="PANTHER" id="PTHR30146:SF109">
    <property type="entry name" value="HTH-TYPE TRANSCRIPTIONAL REGULATOR GALS"/>
    <property type="match status" value="1"/>
</dbReference>
<proteinExistence type="predicted"/>
<sequence>MTVRPGGRAATILDVALAAAVSQATVSRVVNGKSTVDPAIARRVLAVVDELGYRPSASARNLARGSTQTVGVVVPDLGNPMFQEVLRGVTQAASAAGYRVLVADSQESLADEPELATEARRRCDAVVLVAPRMSDHELSDLLPSLAPVVLVNRSAAGTPEVVVDYAAGASAAVDHLAGLGHRRIAYLAGPPSSESNRRRLAGLERARSLHPGVEITSIPCGANVEDGARAAQALGDATAVIAFNDLVAFGLLAALRDAGVAVPGTVSVVGFDDIEFARYATPALTTMAVPRQLLGARAWDALLAEIEGGTPAAPVLFTPALVVRASTGEVAR</sequence>
<dbReference type="AlphaFoldDB" id="A0A916SQ31"/>
<dbReference type="EMBL" id="BMGB01000001">
    <property type="protein sequence ID" value="GGB07723.1"/>
    <property type="molecule type" value="Genomic_DNA"/>
</dbReference>
<feature type="domain" description="HTH lacI-type" evidence="4">
    <location>
        <begin position="10"/>
        <end position="64"/>
    </location>
</feature>
<dbReference type="Proteomes" id="UP000606922">
    <property type="component" value="Unassembled WGS sequence"/>
</dbReference>
<reference evidence="5" key="1">
    <citation type="journal article" date="2014" name="Int. J. Syst. Evol. Microbiol.">
        <title>Complete genome sequence of Corynebacterium casei LMG S-19264T (=DSM 44701T), isolated from a smear-ripened cheese.</title>
        <authorList>
            <consortium name="US DOE Joint Genome Institute (JGI-PGF)"/>
            <person name="Walter F."/>
            <person name="Albersmeier A."/>
            <person name="Kalinowski J."/>
            <person name="Ruckert C."/>
        </authorList>
    </citation>
    <scope>NUCLEOTIDE SEQUENCE</scope>
    <source>
        <strain evidence="5">CGMCC 1.12813</strain>
    </source>
</reference>
<protein>
    <recommendedName>
        <fullName evidence="4">HTH lacI-type domain-containing protein</fullName>
    </recommendedName>
</protein>
<dbReference type="Gene3D" id="1.10.260.40">
    <property type="entry name" value="lambda repressor-like DNA-binding domains"/>
    <property type="match status" value="1"/>
</dbReference>
<dbReference type="PROSITE" id="PS50932">
    <property type="entry name" value="HTH_LACI_2"/>
    <property type="match status" value="1"/>
</dbReference>
<keyword evidence="6" id="KW-1185">Reference proteome</keyword>
<accession>A0A916SQ31</accession>
<keyword evidence="2" id="KW-0238">DNA-binding</keyword>
<dbReference type="PANTHER" id="PTHR30146">
    <property type="entry name" value="LACI-RELATED TRANSCRIPTIONAL REPRESSOR"/>
    <property type="match status" value="1"/>
</dbReference>
<organism evidence="5 6">
    <name type="scientific">Conyzicola nivalis</name>
    <dbReference type="NCBI Taxonomy" id="1477021"/>
    <lineage>
        <taxon>Bacteria</taxon>
        <taxon>Bacillati</taxon>
        <taxon>Actinomycetota</taxon>
        <taxon>Actinomycetes</taxon>
        <taxon>Micrococcales</taxon>
        <taxon>Microbacteriaceae</taxon>
        <taxon>Conyzicola</taxon>
    </lineage>
</organism>
<dbReference type="InterPro" id="IPR028082">
    <property type="entry name" value="Peripla_BP_I"/>
</dbReference>
<dbReference type="GO" id="GO:0000976">
    <property type="term" value="F:transcription cis-regulatory region binding"/>
    <property type="evidence" value="ECO:0007669"/>
    <property type="project" value="TreeGrafter"/>
</dbReference>
<dbReference type="Gene3D" id="3.40.50.2300">
    <property type="match status" value="2"/>
</dbReference>
<evidence type="ECO:0000259" key="4">
    <source>
        <dbReference type="PROSITE" id="PS50932"/>
    </source>
</evidence>
<dbReference type="InterPro" id="IPR000843">
    <property type="entry name" value="HTH_LacI"/>
</dbReference>
<evidence type="ECO:0000256" key="3">
    <source>
        <dbReference type="ARBA" id="ARBA00023163"/>
    </source>
</evidence>
<evidence type="ECO:0000256" key="2">
    <source>
        <dbReference type="ARBA" id="ARBA00023125"/>
    </source>
</evidence>